<dbReference type="InterPro" id="IPR036641">
    <property type="entry name" value="HPT_dom_sf"/>
</dbReference>
<dbReference type="InterPro" id="IPR004358">
    <property type="entry name" value="Sig_transdc_His_kin-like_C"/>
</dbReference>
<gene>
    <name evidence="14" type="ORF">GGR23_003285</name>
</gene>
<dbReference type="Gene3D" id="3.30.565.10">
    <property type="entry name" value="Histidine kinase-like ATPase, C-terminal domain"/>
    <property type="match status" value="1"/>
</dbReference>
<dbReference type="PRINTS" id="PR00344">
    <property type="entry name" value="BCTRLSENSOR"/>
</dbReference>
<dbReference type="PANTHER" id="PTHR43395">
    <property type="entry name" value="SENSOR HISTIDINE KINASE CHEA"/>
    <property type="match status" value="1"/>
</dbReference>
<evidence type="ECO:0000256" key="7">
    <source>
        <dbReference type="ARBA" id="ARBA00023012"/>
    </source>
</evidence>
<dbReference type="EC" id="2.7.13.3" evidence="2"/>
<dbReference type="PROSITE" id="PS50109">
    <property type="entry name" value="HIS_KIN"/>
    <property type="match status" value="1"/>
</dbReference>
<comment type="catalytic activity">
    <reaction evidence="1">
        <text>ATP + protein L-histidine = ADP + protein N-phospho-L-histidine.</text>
        <dbReference type="EC" id="2.7.13.3"/>
    </reaction>
</comment>
<dbReference type="PANTHER" id="PTHR43395:SF1">
    <property type="entry name" value="CHEMOTAXIS PROTEIN CHEA"/>
    <property type="match status" value="1"/>
</dbReference>
<sequence length="820" mass="89050">MNPLLQQFITDANDILERMGQSLLALEKRPDDEAVIDELFRAVHTLKGNSGLFDIPIFTRVVHAAEDLLDKVRDKALAIDNDLTDELLDSMDFIQRMVEMVEASGRIPEDFTDEADRRIERLKALLPEDLTGETEAEEEWTERVLPPENLAWLARLSDADRAAASEAAGRGALTALRYVPEPECFFKGEDPLLLLRNLPGRTGFVLELLEPYGGAEDTDIYRCNIGIHAVSSAPIAELRDYFRYVPEQVALYPLTAEALETGELPVFTAVNSPQTVPDAVGEAAPRPAAAWYFDPHREPLAAEIVATQRRLLDLPASADQWDGRLQAIGNTLAALFAAHGGPEAVEELKETIAACRREESFLPLAFLLETRLGSEEEQASPAEADVATATATTANGTAPSDPPDGARPADDGIGDGLRGAADSADRASRVLKVPQEKVDRLMDLIGEMVVAKNALPYLASKAEEVYGSRELAREIKAQFAVINRIAEDMQDGIMQVRMLPMSSVFQRFPRLVRDVARQLGKKVRLVLEGEDAEADKHIVESLGDPLIHILRNSLDHGLETPDVRVAAGKPEEGRILVRASQEGDRVLIEIEDDGKGIDPAVIKRKAFEKGLIDEARLESISDTEAIQLVFAPGFSTAETVSSLSGRGVGMDVVKTSLEKIGGQVRLTSERGRGTRIVLTLPLSVAVSNVLMVRMNGQRYGVPMDMVVETVRVPRSEIHVIKDRRVAVLRGRIVPLFGADELLSLPEPPIANGEGEYAVLVARVDGATVGLIVDGFAQTTDVILKPLEGPLAALAGFAGSALLGDGSVLLVLDLKELMHAA</sequence>
<keyword evidence="15" id="KW-1185">Reference proteome</keyword>
<dbReference type="InterPro" id="IPR003594">
    <property type="entry name" value="HATPase_dom"/>
</dbReference>
<evidence type="ECO:0000256" key="10">
    <source>
        <dbReference type="SAM" id="MobiDB-lite"/>
    </source>
</evidence>
<evidence type="ECO:0000256" key="2">
    <source>
        <dbReference type="ARBA" id="ARBA00012438"/>
    </source>
</evidence>
<feature type="domain" description="CheW-like" evidence="12">
    <location>
        <begin position="686"/>
        <end position="820"/>
    </location>
</feature>
<keyword evidence="7" id="KW-0902">Two-component regulatory system</keyword>
<dbReference type="SUPFAM" id="SSF47384">
    <property type="entry name" value="Homodimeric domain of signal transducing histidine kinase"/>
    <property type="match status" value="1"/>
</dbReference>
<dbReference type="CDD" id="cd00088">
    <property type="entry name" value="HPT"/>
    <property type="match status" value="1"/>
</dbReference>
<dbReference type="SMART" id="SM00260">
    <property type="entry name" value="CheW"/>
    <property type="match status" value="1"/>
</dbReference>
<keyword evidence="5 14" id="KW-0808">Transferase</keyword>
<dbReference type="InterPro" id="IPR036097">
    <property type="entry name" value="HisK_dim/P_sf"/>
</dbReference>
<reference evidence="14 15" key="1">
    <citation type="submission" date="2020-08" db="EMBL/GenBank/DDBJ databases">
        <title>Genomic Encyclopedia of Type Strains, Phase IV (KMG-IV): sequencing the most valuable type-strain genomes for metagenomic binning, comparative biology and taxonomic classification.</title>
        <authorList>
            <person name="Goeker M."/>
        </authorList>
    </citation>
    <scope>NUCLEOTIDE SEQUENCE [LARGE SCALE GENOMIC DNA]</scope>
    <source>
        <strain evidence="14 15">DSM 29853</strain>
    </source>
</reference>
<dbReference type="AlphaFoldDB" id="A0A7W6J7B9"/>
<evidence type="ECO:0000313" key="15">
    <source>
        <dbReference type="Proteomes" id="UP000528286"/>
    </source>
</evidence>
<protein>
    <recommendedName>
        <fullName evidence="3">Chemotaxis protein CheA</fullName>
        <ecNumber evidence="2">2.7.13.3</ecNumber>
    </recommendedName>
</protein>
<dbReference type="Pfam" id="PF02518">
    <property type="entry name" value="HATPase_c"/>
    <property type="match status" value="1"/>
</dbReference>
<feature type="domain" description="Histidine kinase" evidence="11">
    <location>
        <begin position="426"/>
        <end position="684"/>
    </location>
</feature>
<dbReference type="InterPro" id="IPR008207">
    <property type="entry name" value="Sig_transdc_His_kin_Hpt_dom"/>
</dbReference>
<dbReference type="Pfam" id="PF01627">
    <property type="entry name" value="Hpt"/>
    <property type="match status" value="1"/>
</dbReference>
<dbReference type="Gene3D" id="2.30.30.40">
    <property type="entry name" value="SH3 Domains"/>
    <property type="match status" value="1"/>
</dbReference>
<dbReference type="SUPFAM" id="SSF55874">
    <property type="entry name" value="ATPase domain of HSP90 chaperone/DNA topoisomerase II/histidine kinase"/>
    <property type="match status" value="1"/>
</dbReference>
<dbReference type="Proteomes" id="UP000528286">
    <property type="component" value="Unassembled WGS sequence"/>
</dbReference>
<dbReference type="InterPro" id="IPR036890">
    <property type="entry name" value="HATPase_C_sf"/>
</dbReference>
<dbReference type="InterPro" id="IPR002545">
    <property type="entry name" value="CheW-lke_dom"/>
</dbReference>
<feature type="domain" description="HPt" evidence="13">
    <location>
        <begin position="1"/>
        <end position="101"/>
    </location>
</feature>
<dbReference type="InterPro" id="IPR051315">
    <property type="entry name" value="Bact_Chemotaxis_CheA"/>
</dbReference>
<dbReference type="PROSITE" id="PS50894">
    <property type="entry name" value="HPT"/>
    <property type="match status" value="1"/>
</dbReference>
<evidence type="ECO:0000313" key="14">
    <source>
        <dbReference type="EMBL" id="MBB4066072.1"/>
    </source>
</evidence>
<dbReference type="SMART" id="SM01231">
    <property type="entry name" value="H-kinase_dim"/>
    <property type="match status" value="1"/>
</dbReference>
<keyword evidence="4 9" id="KW-0597">Phosphoprotein</keyword>
<evidence type="ECO:0000259" key="13">
    <source>
        <dbReference type="PROSITE" id="PS50894"/>
    </source>
</evidence>
<dbReference type="InterPro" id="IPR037006">
    <property type="entry name" value="CheA-like_homodim_sf"/>
</dbReference>
<evidence type="ECO:0000259" key="12">
    <source>
        <dbReference type="PROSITE" id="PS50851"/>
    </source>
</evidence>
<evidence type="ECO:0000256" key="4">
    <source>
        <dbReference type="ARBA" id="ARBA00022553"/>
    </source>
</evidence>
<dbReference type="SUPFAM" id="SSF50341">
    <property type="entry name" value="CheW-like"/>
    <property type="match status" value="1"/>
</dbReference>
<feature type="modified residue" description="Phosphohistidine" evidence="9">
    <location>
        <position position="44"/>
    </location>
</feature>
<evidence type="ECO:0000256" key="6">
    <source>
        <dbReference type="ARBA" id="ARBA00022777"/>
    </source>
</evidence>
<dbReference type="InterPro" id="IPR004105">
    <property type="entry name" value="CheA-like_dim"/>
</dbReference>
<evidence type="ECO:0000256" key="5">
    <source>
        <dbReference type="ARBA" id="ARBA00022679"/>
    </source>
</evidence>
<dbReference type="Gene3D" id="1.10.287.560">
    <property type="entry name" value="Histidine kinase CheA-like, homodimeric domain"/>
    <property type="match status" value="1"/>
</dbReference>
<comment type="caution">
    <text evidence="14">The sequence shown here is derived from an EMBL/GenBank/DDBJ whole genome shotgun (WGS) entry which is preliminary data.</text>
</comment>
<dbReference type="FunFam" id="3.30.565.10:FF:000016">
    <property type="entry name" value="Chemotaxis protein CheA, putative"/>
    <property type="match status" value="1"/>
</dbReference>
<evidence type="ECO:0000256" key="9">
    <source>
        <dbReference type="PROSITE-ProRule" id="PRU00110"/>
    </source>
</evidence>
<feature type="region of interest" description="Disordered" evidence="10">
    <location>
        <begin position="393"/>
        <end position="425"/>
    </location>
</feature>
<dbReference type="PROSITE" id="PS50851">
    <property type="entry name" value="CHEW"/>
    <property type="match status" value="1"/>
</dbReference>
<proteinExistence type="predicted"/>
<evidence type="ECO:0000256" key="8">
    <source>
        <dbReference type="ARBA" id="ARBA00035100"/>
    </source>
</evidence>
<evidence type="ECO:0000259" key="11">
    <source>
        <dbReference type="PROSITE" id="PS50109"/>
    </source>
</evidence>
<dbReference type="GO" id="GO:0006935">
    <property type="term" value="P:chemotaxis"/>
    <property type="evidence" value="ECO:0007669"/>
    <property type="project" value="InterPro"/>
</dbReference>
<dbReference type="InterPro" id="IPR005467">
    <property type="entry name" value="His_kinase_dom"/>
</dbReference>
<dbReference type="SUPFAM" id="SSF47226">
    <property type="entry name" value="Histidine-containing phosphotransfer domain, HPT domain"/>
    <property type="match status" value="1"/>
</dbReference>
<dbReference type="GO" id="GO:0005737">
    <property type="term" value="C:cytoplasm"/>
    <property type="evidence" value="ECO:0007669"/>
    <property type="project" value="InterPro"/>
</dbReference>
<evidence type="ECO:0000256" key="1">
    <source>
        <dbReference type="ARBA" id="ARBA00000085"/>
    </source>
</evidence>
<comment type="function">
    <text evidence="8">Involved in the transmission of sensory signals from the chemoreceptors to the flagellar motors. CheA is autophosphorylated; it can transfer its phosphate group to either CheB or CheY.</text>
</comment>
<dbReference type="SMART" id="SM00387">
    <property type="entry name" value="HATPase_c"/>
    <property type="match status" value="1"/>
</dbReference>
<name>A0A7W6J7B9_9HYPH</name>
<dbReference type="CDD" id="cd16916">
    <property type="entry name" value="HATPase_CheA-like"/>
    <property type="match status" value="1"/>
</dbReference>
<dbReference type="InterPro" id="IPR036061">
    <property type="entry name" value="CheW-like_dom_sf"/>
</dbReference>
<dbReference type="GO" id="GO:0000155">
    <property type="term" value="F:phosphorelay sensor kinase activity"/>
    <property type="evidence" value="ECO:0007669"/>
    <property type="project" value="InterPro"/>
</dbReference>
<dbReference type="RefSeq" id="WP_183367359.1">
    <property type="nucleotide sequence ID" value="NZ_JACIEZ010000007.1"/>
</dbReference>
<dbReference type="Pfam" id="PF01584">
    <property type="entry name" value="CheW"/>
    <property type="match status" value="1"/>
</dbReference>
<dbReference type="Pfam" id="PF02895">
    <property type="entry name" value="H-kinase_dim"/>
    <property type="match status" value="1"/>
</dbReference>
<organism evidence="14 15">
    <name type="scientific">Gellertiella hungarica</name>
    <dbReference type="NCBI Taxonomy" id="1572859"/>
    <lineage>
        <taxon>Bacteria</taxon>
        <taxon>Pseudomonadati</taxon>
        <taxon>Pseudomonadota</taxon>
        <taxon>Alphaproteobacteria</taxon>
        <taxon>Hyphomicrobiales</taxon>
        <taxon>Rhizobiaceae</taxon>
        <taxon>Gellertiella</taxon>
    </lineage>
</organism>
<evidence type="ECO:0000256" key="3">
    <source>
        <dbReference type="ARBA" id="ARBA00021495"/>
    </source>
</evidence>
<keyword evidence="6 14" id="KW-0418">Kinase</keyword>
<dbReference type="EMBL" id="JACIEZ010000007">
    <property type="protein sequence ID" value="MBB4066072.1"/>
    <property type="molecule type" value="Genomic_DNA"/>
</dbReference>
<dbReference type="Gene3D" id="1.20.120.160">
    <property type="entry name" value="HPT domain"/>
    <property type="match status" value="1"/>
</dbReference>
<accession>A0A7W6J7B9</accession>
<dbReference type="SMART" id="SM00073">
    <property type="entry name" value="HPT"/>
    <property type="match status" value="1"/>
</dbReference>